<proteinExistence type="predicted"/>
<keyword evidence="3" id="KW-1185">Reference proteome</keyword>
<comment type="caution">
    <text evidence="2">The sequence shown here is derived from an EMBL/GenBank/DDBJ whole genome shotgun (WGS) entry which is preliminary data.</text>
</comment>
<gene>
    <name evidence="2" type="ORF">ISN45_Aa08g021460</name>
</gene>
<feature type="region of interest" description="Disordered" evidence="1">
    <location>
        <begin position="51"/>
        <end position="70"/>
    </location>
</feature>
<evidence type="ECO:0000256" key="1">
    <source>
        <dbReference type="SAM" id="MobiDB-lite"/>
    </source>
</evidence>
<dbReference type="EMBL" id="JAEFBK010000013">
    <property type="protein sequence ID" value="KAG7534610.1"/>
    <property type="molecule type" value="Genomic_DNA"/>
</dbReference>
<feature type="region of interest" description="Disordered" evidence="1">
    <location>
        <begin position="1"/>
        <end position="35"/>
    </location>
</feature>
<organism evidence="2 3">
    <name type="scientific">Arabidopsis thaliana x Arabidopsis arenosa</name>
    <dbReference type="NCBI Taxonomy" id="1240361"/>
    <lineage>
        <taxon>Eukaryota</taxon>
        <taxon>Viridiplantae</taxon>
        <taxon>Streptophyta</taxon>
        <taxon>Embryophyta</taxon>
        <taxon>Tracheophyta</taxon>
        <taxon>Spermatophyta</taxon>
        <taxon>Magnoliopsida</taxon>
        <taxon>eudicotyledons</taxon>
        <taxon>Gunneridae</taxon>
        <taxon>Pentapetalae</taxon>
        <taxon>rosids</taxon>
        <taxon>malvids</taxon>
        <taxon>Brassicales</taxon>
        <taxon>Brassicaceae</taxon>
        <taxon>Camelineae</taxon>
        <taxon>Arabidopsis</taxon>
    </lineage>
</organism>
<accession>A0A8T1XS64</accession>
<reference evidence="2 3" key="1">
    <citation type="submission" date="2020-12" db="EMBL/GenBank/DDBJ databases">
        <title>Concerted genomic and epigenomic changes stabilize Arabidopsis allopolyploids.</title>
        <authorList>
            <person name="Chen Z."/>
        </authorList>
    </citation>
    <scope>NUCLEOTIDE SEQUENCE [LARGE SCALE GENOMIC DNA]</scope>
    <source>
        <strain evidence="2">Allo738</strain>
        <tissue evidence="2">Leaf</tissue>
    </source>
</reference>
<protein>
    <submittedName>
        <fullName evidence="2">Uncharacterized protein</fullName>
    </submittedName>
</protein>
<sequence length="70" mass="7775">MAALKSSSEKEKLSKKLEIAEDGKEENDEEEGSKAIESFLRTVTPSLNLKRHKGQADQYTPSSLDNCFSV</sequence>
<feature type="compositionally biased region" description="Basic and acidic residues" evidence="1">
    <location>
        <begin position="7"/>
        <end position="22"/>
    </location>
</feature>
<evidence type="ECO:0000313" key="3">
    <source>
        <dbReference type="Proteomes" id="UP000694240"/>
    </source>
</evidence>
<name>A0A8T1XS64_9BRAS</name>
<feature type="compositionally biased region" description="Polar residues" evidence="1">
    <location>
        <begin position="57"/>
        <end position="70"/>
    </location>
</feature>
<dbReference type="Proteomes" id="UP000694240">
    <property type="component" value="Chromosome 13"/>
</dbReference>
<evidence type="ECO:0000313" key="2">
    <source>
        <dbReference type="EMBL" id="KAG7534610.1"/>
    </source>
</evidence>
<dbReference type="AlphaFoldDB" id="A0A8T1XS64"/>